<accession>A0ABT5IHI1</accession>
<name>A0ABT5IHI1_9CAUL</name>
<evidence type="ECO:0000313" key="1">
    <source>
        <dbReference type="EMBL" id="MDC7695589.1"/>
    </source>
</evidence>
<proteinExistence type="predicted"/>
<keyword evidence="2" id="KW-1185">Reference proteome</keyword>
<dbReference type="RefSeq" id="WP_272742250.1">
    <property type="nucleotide sequence ID" value="NZ_JAQQKW010000010.1"/>
</dbReference>
<evidence type="ECO:0000313" key="2">
    <source>
        <dbReference type="Proteomes" id="UP001216595"/>
    </source>
</evidence>
<dbReference type="Proteomes" id="UP001216595">
    <property type="component" value="Unassembled WGS sequence"/>
</dbReference>
<dbReference type="EMBL" id="JAQQKW010000010">
    <property type="protein sequence ID" value="MDC7695589.1"/>
    <property type="molecule type" value="Genomic_DNA"/>
</dbReference>
<reference evidence="1 2" key="1">
    <citation type="submission" date="2023-01" db="EMBL/GenBank/DDBJ databases">
        <title>Novel species of the genus Asticcacaulis isolated from rivers.</title>
        <authorList>
            <person name="Lu H."/>
        </authorList>
    </citation>
    <scope>NUCLEOTIDE SEQUENCE [LARGE SCALE GENOMIC DNA]</scope>
    <source>
        <strain evidence="1 2">DXS10W</strain>
    </source>
</reference>
<protein>
    <submittedName>
        <fullName evidence="1">Uncharacterized protein</fullName>
    </submittedName>
</protein>
<sequence length="164" mass="18490">MKTYCIFPSFELVDDKVDLDDLRVRSCVELIATMVFDSLRQNGDHFQYTVDWRDPGSEPWVGWTDDTAQPHVISLADAEDLASLIRRSVDPFSDGSATVIRSIATCRAATFGYDGQAILCLRHEDEVPKSPDTSLVMVEERPDILAESDYFDGWLRKASPIDQL</sequence>
<organism evidence="1 2">
    <name type="scientific">Asticcacaulis currens</name>
    <dbReference type="NCBI Taxonomy" id="2984210"/>
    <lineage>
        <taxon>Bacteria</taxon>
        <taxon>Pseudomonadati</taxon>
        <taxon>Pseudomonadota</taxon>
        <taxon>Alphaproteobacteria</taxon>
        <taxon>Caulobacterales</taxon>
        <taxon>Caulobacteraceae</taxon>
        <taxon>Asticcacaulis</taxon>
    </lineage>
</organism>
<gene>
    <name evidence="1" type="ORF">PQU94_15025</name>
</gene>
<comment type="caution">
    <text evidence="1">The sequence shown here is derived from an EMBL/GenBank/DDBJ whole genome shotgun (WGS) entry which is preliminary data.</text>
</comment>